<organism evidence="10 11">
    <name type="scientific">Fumia xinanensis</name>
    <dbReference type="NCBI Taxonomy" id="2763659"/>
    <lineage>
        <taxon>Bacteria</taxon>
        <taxon>Bacillati</taxon>
        <taxon>Bacillota</taxon>
        <taxon>Clostridia</taxon>
        <taxon>Eubacteriales</taxon>
        <taxon>Oscillospiraceae</taxon>
        <taxon>Fumia</taxon>
    </lineage>
</organism>
<reference evidence="10" key="1">
    <citation type="submission" date="2020-08" db="EMBL/GenBank/DDBJ databases">
        <title>Genome public.</title>
        <authorList>
            <person name="Liu C."/>
            <person name="Sun Q."/>
        </authorList>
    </citation>
    <scope>NUCLEOTIDE SEQUENCE</scope>
    <source>
        <strain evidence="10">NSJ-33</strain>
    </source>
</reference>
<evidence type="ECO:0000313" key="11">
    <source>
        <dbReference type="Proteomes" id="UP000610760"/>
    </source>
</evidence>
<dbReference type="PANTHER" id="PTHR30572:SF4">
    <property type="entry name" value="ABC TRANSPORTER PERMEASE YTRF"/>
    <property type="match status" value="1"/>
</dbReference>
<dbReference type="Proteomes" id="UP000610760">
    <property type="component" value="Unassembled WGS sequence"/>
</dbReference>
<feature type="domain" description="MacB-like periplasmic core" evidence="9">
    <location>
        <begin position="21"/>
        <end position="153"/>
    </location>
</feature>
<comment type="caution">
    <text evidence="10">The sequence shown here is derived from an EMBL/GenBank/DDBJ whole genome shotgun (WGS) entry which is preliminary data.</text>
</comment>
<dbReference type="InterPro" id="IPR003838">
    <property type="entry name" value="ABC3_permease_C"/>
</dbReference>
<keyword evidence="3 7" id="KW-0812">Transmembrane</keyword>
<feature type="transmembrane region" description="Helical" evidence="7">
    <location>
        <begin position="21"/>
        <end position="45"/>
    </location>
</feature>
<dbReference type="GO" id="GO:0022857">
    <property type="term" value="F:transmembrane transporter activity"/>
    <property type="evidence" value="ECO:0007669"/>
    <property type="project" value="TreeGrafter"/>
</dbReference>
<feature type="transmembrane region" description="Helical" evidence="7">
    <location>
        <begin position="357"/>
        <end position="381"/>
    </location>
</feature>
<feature type="domain" description="ABC3 transporter permease C-terminal" evidence="8">
    <location>
        <begin position="315"/>
        <end position="444"/>
    </location>
</feature>
<dbReference type="Pfam" id="PF02687">
    <property type="entry name" value="FtsX"/>
    <property type="match status" value="1"/>
</dbReference>
<feature type="transmembrane region" description="Helical" evidence="7">
    <location>
        <begin position="310"/>
        <end position="336"/>
    </location>
</feature>
<keyword evidence="2" id="KW-1003">Cell membrane</keyword>
<evidence type="ECO:0000256" key="5">
    <source>
        <dbReference type="ARBA" id="ARBA00023136"/>
    </source>
</evidence>
<feature type="transmembrane region" description="Helical" evidence="7">
    <location>
        <begin position="412"/>
        <end position="435"/>
    </location>
</feature>
<sequence length="452" mass="49741">MKLKDMIVMCLSNLFKRKVRTLLTVMGVVIGTCAIVVMISLGLGMQKTTEEALAQMGDLTVIQIYNWNSSPEIPALDDAMLKTIKENQYVQATMPVYQGEWGQITIKSGKYAYDGMVYGVYMDDLEAFGYTLTEGSFPETEASGEENYILFGSQAPYDFYNTKKNNNNRVNMIPDAEGNMPDPFVNVMKDKLEIEINKQDPQTNKKKAPVFKIKAAGIMAEDWSKNPSPSYSVFLDMNFLKKLQTEYNKLNNVKVDKNKKDTGYQQVMVKVDDMKHVAEVEEIIKGYGYETNSMESIRKPIEEQARSQQMILGGLGAISLLVAALGITNTMIMSIYERTREIGVMKVLGCMIKNIRTVFLMEAGTIGFIGGILGVGISYLISFIINSISAGAGGGDIYGMMMGGGGLGGSSIIPFWLVIGAIAFATMIGLISGFYPANRAVKISALTAIKQE</sequence>
<dbReference type="PANTHER" id="PTHR30572">
    <property type="entry name" value="MEMBRANE COMPONENT OF TRANSPORTER-RELATED"/>
    <property type="match status" value="1"/>
</dbReference>
<evidence type="ECO:0000313" key="10">
    <source>
        <dbReference type="EMBL" id="MBC8559823.1"/>
    </source>
</evidence>
<evidence type="ECO:0000256" key="4">
    <source>
        <dbReference type="ARBA" id="ARBA00022989"/>
    </source>
</evidence>
<name>A0A926E4Z5_9FIRM</name>
<evidence type="ECO:0000256" key="6">
    <source>
        <dbReference type="ARBA" id="ARBA00038076"/>
    </source>
</evidence>
<dbReference type="Pfam" id="PF12704">
    <property type="entry name" value="MacB_PCD"/>
    <property type="match status" value="1"/>
</dbReference>
<evidence type="ECO:0000259" key="9">
    <source>
        <dbReference type="Pfam" id="PF12704"/>
    </source>
</evidence>
<keyword evidence="4 7" id="KW-1133">Transmembrane helix</keyword>
<evidence type="ECO:0000256" key="1">
    <source>
        <dbReference type="ARBA" id="ARBA00004651"/>
    </source>
</evidence>
<dbReference type="EMBL" id="JACRSV010000002">
    <property type="protein sequence ID" value="MBC8559823.1"/>
    <property type="molecule type" value="Genomic_DNA"/>
</dbReference>
<dbReference type="GO" id="GO:0005886">
    <property type="term" value="C:plasma membrane"/>
    <property type="evidence" value="ECO:0007669"/>
    <property type="project" value="UniProtKB-SubCell"/>
</dbReference>
<dbReference type="RefSeq" id="WP_249294805.1">
    <property type="nucleotide sequence ID" value="NZ_JACRSV010000002.1"/>
</dbReference>
<comment type="similarity">
    <text evidence="6">Belongs to the ABC-4 integral membrane protein family.</text>
</comment>
<dbReference type="InterPro" id="IPR025857">
    <property type="entry name" value="MacB_PCD"/>
</dbReference>
<protein>
    <submittedName>
        <fullName evidence="10">ABC transporter permease</fullName>
    </submittedName>
</protein>
<dbReference type="InterPro" id="IPR050250">
    <property type="entry name" value="Macrolide_Exporter_MacB"/>
</dbReference>
<keyword evidence="5 7" id="KW-0472">Membrane</keyword>
<accession>A0A926E4Z5</accession>
<gene>
    <name evidence="10" type="ORF">H8710_07035</name>
</gene>
<dbReference type="AlphaFoldDB" id="A0A926E4Z5"/>
<comment type="subcellular location">
    <subcellularLocation>
        <location evidence="1">Cell membrane</location>
        <topology evidence="1">Multi-pass membrane protein</topology>
    </subcellularLocation>
</comment>
<evidence type="ECO:0000256" key="2">
    <source>
        <dbReference type="ARBA" id="ARBA00022475"/>
    </source>
</evidence>
<evidence type="ECO:0000259" key="8">
    <source>
        <dbReference type="Pfam" id="PF02687"/>
    </source>
</evidence>
<keyword evidence="11" id="KW-1185">Reference proteome</keyword>
<evidence type="ECO:0000256" key="7">
    <source>
        <dbReference type="SAM" id="Phobius"/>
    </source>
</evidence>
<evidence type="ECO:0000256" key="3">
    <source>
        <dbReference type="ARBA" id="ARBA00022692"/>
    </source>
</evidence>
<proteinExistence type="inferred from homology"/>